<comment type="cofactor">
    <cofactor evidence="1">
        <name>FAD</name>
        <dbReference type="ChEBI" id="CHEBI:57692"/>
    </cofactor>
</comment>
<dbReference type="Proteomes" id="UP000319449">
    <property type="component" value="Unassembled WGS sequence"/>
</dbReference>
<dbReference type="Gene3D" id="3.30.465.10">
    <property type="match status" value="1"/>
</dbReference>
<evidence type="ECO:0000256" key="1">
    <source>
        <dbReference type="ARBA" id="ARBA00001974"/>
    </source>
</evidence>
<gene>
    <name evidence="6" type="ORF">JN12_04004</name>
</gene>
<evidence type="ECO:0000256" key="4">
    <source>
        <dbReference type="ARBA" id="ARBA00023002"/>
    </source>
</evidence>
<feature type="domain" description="FAD-binding PCMH-type" evidence="5">
    <location>
        <begin position="52"/>
        <end position="239"/>
    </location>
</feature>
<dbReference type="SUPFAM" id="SSF55103">
    <property type="entry name" value="FAD-linked oxidases, C-terminal domain"/>
    <property type="match status" value="1"/>
</dbReference>
<proteinExistence type="predicted"/>
<dbReference type="AlphaFoldDB" id="A0A562V0S3"/>
<dbReference type="PANTHER" id="PTHR11748:SF114">
    <property type="entry name" value="ARYL-ALCOHOL OXIDASE VANILLYL-ALCOHOL OXIDASE (AFU_ORTHOLOGUE AFUA_3G09500)-RELATED"/>
    <property type="match status" value="1"/>
</dbReference>
<dbReference type="GO" id="GO:1903457">
    <property type="term" value="P:lactate catabolic process"/>
    <property type="evidence" value="ECO:0007669"/>
    <property type="project" value="TreeGrafter"/>
</dbReference>
<dbReference type="Gene3D" id="3.30.43.10">
    <property type="entry name" value="Uridine Diphospho-n-acetylenolpyruvylglucosamine Reductase, domain 2"/>
    <property type="match status" value="1"/>
</dbReference>
<dbReference type="InterPro" id="IPR004113">
    <property type="entry name" value="FAD-bd_oxidored_4_C"/>
</dbReference>
<dbReference type="InterPro" id="IPR016166">
    <property type="entry name" value="FAD-bd_PCMH"/>
</dbReference>
<dbReference type="InterPro" id="IPR006094">
    <property type="entry name" value="Oxid_FAD_bind_N"/>
</dbReference>
<dbReference type="InterPro" id="IPR016164">
    <property type="entry name" value="FAD-linked_Oxase-like_C"/>
</dbReference>
<dbReference type="Gene3D" id="1.10.45.10">
    <property type="entry name" value="Vanillyl-alcohol Oxidase, Chain A, domain 4"/>
    <property type="match status" value="1"/>
</dbReference>
<dbReference type="InterPro" id="IPR016169">
    <property type="entry name" value="FAD-bd_PCMH_sub2"/>
</dbReference>
<evidence type="ECO:0000256" key="2">
    <source>
        <dbReference type="ARBA" id="ARBA00022630"/>
    </source>
</evidence>
<dbReference type="InterPro" id="IPR036318">
    <property type="entry name" value="FAD-bd_PCMH-like_sf"/>
</dbReference>
<evidence type="ECO:0000313" key="6">
    <source>
        <dbReference type="EMBL" id="TWJ11412.1"/>
    </source>
</evidence>
<evidence type="ECO:0000256" key="3">
    <source>
        <dbReference type="ARBA" id="ARBA00022827"/>
    </source>
</evidence>
<dbReference type="RefSeq" id="WP_145026214.1">
    <property type="nucleotide sequence ID" value="NZ_VLLN01000050.1"/>
</dbReference>
<dbReference type="GO" id="GO:0008720">
    <property type="term" value="F:D-lactate dehydrogenase (NAD+) activity"/>
    <property type="evidence" value="ECO:0007669"/>
    <property type="project" value="TreeGrafter"/>
</dbReference>
<keyword evidence="2" id="KW-0285">Flavoprotein</keyword>
<dbReference type="InterPro" id="IPR016171">
    <property type="entry name" value="Vanillyl_alc_oxidase_C-sub2"/>
</dbReference>
<dbReference type="GO" id="GO:0071949">
    <property type="term" value="F:FAD binding"/>
    <property type="evidence" value="ECO:0007669"/>
    <property type="project" value="InterPro"/>
</dbReference>
<dbReference type="Pfam" id="PF01565">
    <property type="entry name" value="FAD_binding_4"/>
    <property type="match status" value="1"/>
</dbReference>
<sequence length="521" mass="57196">MSSFIALPKGVTEQAFSKAIKEYRTLLGEGRVRTDQASLQPYLAITIAESEALHTPSAAIYPTTAKEIQAIVAIANKYKTPLWTVCNGENEGYGSSAPATPGQIVLDLKNMKKIIEVDQELGYCLVEPGVTYSELQQYLTKNKINLWLDAPAPSANVSIVGNVLERGSGYTPYSEDFLFSCGMEVVLADGTLLKTGMGGIPNSTSWQVFKWGFGPYVDGLFSQSNNGIVTKIGVWLMGAPPPGGYMPFCIKFPKNEMIADIIKPLMFLRQAQIVPNACALVNAGWEAATCFANSKNSNGGFLNKGAGIIPTRKLMDSYNVGAWNLYGAVYGSPEQVALNWMYVSGTFKQAFGNKIKIITEKEAKGGPAFEYRKQLMMGGITQQSPLDKWRAGGGSMRFSPTAAPRPAECLQQVKVATEILNKHGFDYLSEFIFFWYDARHVVDLRFDRSKPEEMKRAHKCFDELINAFTKHGWAINRTNSGFMNKVADAYGPAMRRLNRTIKKALDPNNILSPGKSGVSLG</sequence>
<dbReference type="SUPFAM" id="SSF56176">
    <property type="entry name" value="FAD-binding/transporter-associated domain-like"/>
    <property type="match status" value="1"/>
</dbReference>
<dbReference type="InterPro" id="IPR016170">
    <property type="entry name" value="Cytok_DH_C_sf"/>
</dbReference>
<dbReference type="OrthoDB" id="9811557at2"/>
<reference evidence="6 7" key="1">
    <citation type="submission" date="2019-07" db="EMBL/GenBank/DDBJ databases">
        <title>Genomic Encyclopedia of Archaeal and Bacterial Type Strains, Phase II (KMG-II): from individual species to whole genera.</title>
        <authorList>
            <person name="Goeker M."/>
        </authorList>
    </citation>
    <scope>NUCLEOTIDE SEQUENCE [LARGE SCALE GENOMIC DNA]</scope>
    <source>
        <strain evidence="6 7">ATCC BAA-1139</strain>
    </source>
</reference>
<dbReference type="GO" id="GO:0004458">
    <property type="term" value="F:D-lactate dehydrogenase (cytochrome) activity"/>
    <property type="evidence" value="ECO:0007669"/>
    <property type="project" value="TreeGrafter"/>
</dbReference>
<protein>
    <submittedName>
        <fullName evidence="6">4-cresol dehydrogenase (Hydroxylating)</fullName>
    </submittedName>
</protein>
<organism evidence="6 7">
    <name type="scientific">Geobacter argillaceus</name>
    <dbReference type="NCBI Taxonomy" id="345631"/>
    <lineage>
        <taxon>Bacteria</taxon>
        <taxon>Pseudomonadati</taxon>
        <taxon>Thermodesulfobacteriota</taxon>
        <taxon>Desulfuromonadia</taxon>
        <taxon>Geobacterales</taxon>
        <taxon>Geobacteraceae</taxon>
        <taxon>Geobacter</taxon>
    </lineage>
</organism>
<evidence type="ECO:0000259" key="5">
    <source>
        <dbReference type="PROSITE" id="PS51387"/>
    </source>
</evidence>
<dbReference type="Pfam" id="PF02913">
    <property type="entry name" value="FAD-oxidase_C"/>
    <property type="match status" value="1"/>
</dbReference>
<dbReference type="Gene3D" id="3.40.462.10">
    <property type="entry name" value="FAD-linked oxidases, C-terminal domain"/>
    <property type="match status" value="1"/>
</dbReference>
<keyword evidence="3" id="KW-0274">FAD</keyword>
<name>A0A562V0S3_9BACT</name>
<evidence type="ECO:0000313" key="7">
    <source>
        <dbReference type="Proteomes" id="UP000319449"/>
    </source>
</evidence>
<dbReference type="PROSITE" id="PS51387">
    <property type="entry name" value="FAD_PCMH"/>
    <property type="match status" value="1"/>
</dbReference>
<keyword evidence="7" id="KW-1185">Reference proteome</keyword>
<dbReference type="InterPro" id="IPR016167">
    <property type="entry name" value="FAD-bd_PCMH_sub1"/>
</dbReference>
<comment type="caution">
    <text evidence="6">The sequence shown here is derived from an EMBL/GenBank/DDBJ whole genome shotgun (WGS) entry which is preliminary data.</text>
</comment>
<keyword evidence="4" id="KW-0560">Oxidoreductase</keyword>
<dbReference type="PANTHER" id="PTHR11748">
    <property type="entry name" value="D-LACTATE DEHYDROGENASE"/>
    <property type="match status" value="1"/>
</dbReference>
<dbReference type="EMBL" id="VLLN01000050">
    <property type="protein sequence ID" value="TWJ11412.1"/>
    <property type="molecule type" value="Genomic_DNA"/>
</dbReference>
<accession>A0A562V0S3</accession>